<dbReference type="RefSeq" id="WP_077839883.1">
    <property type="nucleotide sequence ID" value="NZ_JABTAE010000001.1"/>
</dbReference>
<organism evidence="1 2">
    <name type="scientific">Clostridium beijerinckii</name>
    <name type="common">Clostridium MP</name>
    <dbReference type="NCBI Taxonomy" id="1520"/>
    <lineage>
        <taxon>Bacteria</taxon>
        <taxon>Bacillati</taxon>
        <taxon>Bacillota</taxon>
        <taxon>Clostridia</taxon>
        <taxon>Eubacteriales</taxon>
        <taxon>Clostridiaceae</taxon>
        <taxon>Clostridium</taxon>
    </lineage>
</organism>
<accession>A0A1S8S1Z5</accession>
<comment type="caution">
    <text evidence="1">The sequence shown here is derived from an EMBL/GenBank/DDBJ whole genome shotgun (WGS) entry which is preliminary data.</text>
</comment>
<dbReference type="Proteomes" id="UP000190973">
    <property type="component" value="Unassembled WGS sequence"/>
</dbReference>
<dbReference type="AlphaFoldDB" id="A0A1S8S1Z5"/>
<dbReference type="InterPro" id="IPR025674">
    <property type="entry name" value="Imm6"/>
</dbReference>
<protein>
    <recommendedName>
        <fullName evidence="3">Immunity protein Imm6</fullName>
    </recommendedName>
</protein>
<gene>
    <name evidence="1" type="ORF">CLBCK_35070</name>
</gene>
<dbReference type="EMBL" id="LZZI01000075">
    <property type="protein sequence ID" value="OOM59464.1"/>
    <property type="molecule type" value="Genomic_DNA"/>
</dbReference>
<name>A0A1S8S1Z5_CLOBE</name>
<evidence type="ECO:0000313" key="2">
    <source>
        <dbReference type="Proteomes" id="UP000190973"/>
    </source>
</evidence>
<proteinExistence type="predicted"/>
<dbReference type="Pfam" id="PF14434">
    <property type="entry name" value="Imm6"/>
    <property type="match status" value="1"/>
</dbReference>
<sequence>MTLLEQYSILLTNAESLLNAYKDTVNNKEFYEEGQRVIGICKEWITNNKVSADDIYETIDSSDGYDIVEFCYWKGITEEESYMWALLTNIVCVLCSLAFQMEHQKCVPQIIECIIEEKIESFVVFVNQNMKVRENIKESIEYFADNLCY</sequence>
<reference evidence="1 2" key="1">
    <citation type="submission" date="2016-05" db="EMBL/GenBank/DDBJ databases">
        <title>Microbial solvent formation.</title>
        <authorList>
            <person name="Poehlein A."/>
            <person name="Montoya Solano J.D."/>
            <person name="Flitsch S."/>
            <person name="Krabben P."/>
            <person name="Duerre P."/>
            <person name="Daniel R."/>
        </authorList>
    </citation>
    <scope>NUCLEOTIDE SEQUENCE [LARGE SCALE GENOMIC DNA]</scope>
    <source>
        <strain evidence="1 2">DSM 53</strain>
    </source>
</reference>
<evidence type="ECO:0000313" key="1">
    <source>
        <dbReference type="EMBL" id="OOM59464.1"/>
    </source>
</evidence>
<evidence type="ECO:0008006" key="3">
    <source>
        <dbReference type="Google" id="ProtNLM"/>
    </source>
</evidence>